<gene>
    <name evidence="1" type="ORF">PLEPLA_LOCUS21864</name>
</gene>
<reference evidence="1" key="1">
    <citation type="submission" date="2020-03" db="EMBL/GenBank/DDBJ databases">
        <authorList>
            <person name="Weist P."/>
        </authorList>
    </citation>
    <scope>NUCLEOTIDE SEQUENCE</scope>
</reference>
<comment type="caution">
    <text evidence="1">The sequence shown here is derived from an EMBL/GenBank/DDBJ whole genome shotgun (WGS) entry which is preliminary data.</text>
</comment>
<organism evidence="1 2">
    <name type="scientific">Pleuronectes platessa</name>
    <name type="common">European plaice</name>
    <dbReference type="NCBI Taxonomy" id="8262"/>
    <lineage>
        <taxon>Eukaryota</taxon>
        <taxon>Metazoa</taxon>
        <taxon>Chordata</taxon>
        <taxon>Craniata</taxon>
        <taxon>Vertebrata</taxon>
        <taxon>Euteleostomi</taxon>
        <taxon>Actinopterygii</taxon>
        <taxon>Neopterygii</taxon>
        <taxon>Teleostei</taxon>
        <taxon>Neoteleostei</taxon>
        <taxon>Acanthomorphata</taxon>
        <taxon>Carangaria</taxon>
        <taxon>Pleuronectiformes</taxon>
        <taxon>Pleuronectoidei</taxon>
        <taxon>Pleuronectidae</taxon>
        <taxon>Pleuronectes</taxon>
    </lineage>
</organism>
<keyword evidence="2" id="KW-1185">Reference proteome</keyword>
<accession>A0A9N7YQ55</accession>
<evidence type="ECO:0000313" key="2">
    <source>
        <dbReference type="Proteomes" id="UP001153269"/>
    </source>
</evidence>
<dbReference type="Proteomes" id="UP001153269">
    <property type="component" value="Unassembled WGS sequence"/>
</dbReference>
<dbReference type="EMBL" id="CADEAL010001593">
    <property type="protein sequence ID" value="CAB1433773.1"/>
    <property type="molecule type" value="Genomic_DNA"/>
</dbReference>
<evidence type="ECO:0000313" key="1">
    <source>
        <dbReference type="EMBL" id="CAB1433773.1"/>
    </source>
</evidence>
<dbReference type="AlphaFoldDB" id="A0A9N7YQ55"/>
<proteinExistence type="predicted"/>
<sequence length="162" mass="18468">MAVESKVGALEAPPLAQLRPLWHQGVANKDPQLCRQLGVRDLLRAGLLVNPGSKLDVRLKLRLARLQVEKEEREREFHLRSKELELDLKRLDSELELKRLEAETAIKMLQLKLGRERLQFSTKLAKESLASSQGGAPEAPQLAQLRPLWHQGVANKYPQLYR</sequence>
<protein>
    <submittedName>
        <fullName evidence="1">Uncharacterized protein</fullName>
    </submittedName>
</protein>
<name>A0A9N7YQ55_PLEPL</name>